<dbReference type="AlphaFoldDB" id="A0A0H5QNM0"/>
<sequence>MIRIQAVYTGLVGMPAVNSFFFNGNLSGDADDCAERVGGFFEGFKAFMSDDVTVTVQNEAVLIDPITGEQMDFFTVDGQTWVGEATVDPLPIGSSIIMSYGTSGVVNGRRVIGRNFLAGADEGVNGPGGLITASIPPVLVNLAEESLGFGAPLHVVWSRPIDGGRPGSIHGITSYNIRPGITSLRTRRR</sequence>
<dbReference type="EMBL" id="LN854033">
    <property type="protein sequence ID" value="CRY97337.1"/>
    <property type="molecule type" value="Genomic_DNA"/>
</dbReference>
<organism evidence="1">
    <name type="scientific">uncultured prokaryote</name>
    <dbReference type="NCBI Taxonomy" id="198431"/>
    <lineage>
        <taxon>unclassified sequences</taxon>
        <taxon>environmental samples</taxon>
    </lineage>
</organism>
<proteinExistence type="predicted"/>
<reference evidence="1" key="2">
    <citation type="submission" date="2015-07" db="EMBL/GenBank/DDBJ databases">
        <title>Plasmids, circular viruses and viroids from rat gut.</title>
        <authorList>
            <person name="Jorgensen T.J."/>
            <person name="Hansen M.A."/>
            <person name="Xu Z."/>
            <person name="Tabak M.A."/>
            <person name="Sorensen S.J."/>
            <person name="Hansen L.H."/>
        </authorList>
    </citation>
    <scope>NUCLEOTIDE SEQUENCE</scope>
    <source>
        <strain evidence="1">RGFK1496</strain>
    </source>
</reference>
<evidence type="ECO:0000313" key="1">
    <source>
        <dbReference type="EMBL" id="CRY97337.1"/>
    </source>
</evidence>
<accession>A0A0H5QNM0</accession>
<name>A0A0H5QNM0_9ZZZZ</name>
<protein>
    <submittedName>
        <fullName evidence="1">Uncharacterized protein</fullName>
    </submittedName>
</protein>
<reference evidence="1" key="1">
    <citation type="submission" date="2015-06" db="EMBL/GenBank/DDBJ databases">
        <authorList>
            <person name="Joergensen T."/>
        </authorList>
    </citation>
    <scope>NUCLEOTIDE SEQUENCE</scope>
    <source>
        <strain evidence="1">RGFK1496</strain>
    </source>
</reference>